<dbReference type="PANTHER" id="PTHR30619">
    <property type="entry name" value="DNA INTERNALIZATION/COMPETENCE PROTEIN COMEC/REC2"/>
    <property type="match status" value="1"/>
</dbReference>
<feature type="transmembrane region" description="Helical" evidence="6">
    <location>
        <begin position="15"/>
        <end position="32"/>
    </location>
</feature>
<dbReference type="Pfam" id="PF03772">
    <property type="entry name" value="Competence"/>
    <property type="match status" value="1"/>
</dbReference>
<evidence type="ECO:0000313" key="8">
    <source>
        <dbReference type="EMBL" id="MEO3716805.1"/>
    </source>
</evidence>
<feature type="transmembrane region" description="Helical" evidence="6">
    <location>
        <begin position="37"/>
        <end position="56"/>
    </location>
</feature>
<gene>
    <name evidence="8" type="ORF">QP460_004295</name>
</gene>
<proteinExistence type="predicted"/>
<accession>A0AAW9SNZ0</accession>
<reference evidence="8" key="1">
    <citation type="submission" date="2023-05" db="EMBL/GenBank/DDBJ databases">
        <authorList>
            <person name="Du J."/>
        </authorList>
    </citation>
    <scope>NUCLEOTIDE SEQUENCE</scope>
    <source>
        <strain evidence="8">UMB1064</strain>
    </source>
</reference>
<reference evidence="8" key="2">
    <citation type="submission" date="2024-05" db="EMBL/GenBank/DDBJ databases">
        <authorList>
            <person name="Wolfe A."/>
        </authorList>
    </citation>
    <scope>NUCLEOTIDE SEQUENCE</scope>
    <source>
        <strain evidence="8">UMB1064</strain>
    </source>
</reference>
<keyword evidence="3 6" id="KW-0812">Transmembrane</keyword>
<keyword evidence="5 6" id="KW-0472">Membrane</keyword>
<organism evidence="8 9">
    <name type="scientific">Corynebacterium amycolatum</name>
    <dbReference type="NCBI Taxonomy" id="43765"/>
    <lineage>
        <taxon>Bacteria</taxon>
        <taxon>Bacillati</taxon>
        <taxon>Actinomycetota</taxon>
        <taxon>Actinomycetes</taxon>
        <taxon>Mycobacteriales</taxon>
        <taxon>Corynebacteriaceae</taxon>
        <taxon>Corynebacterium</taxon>
    </lineage>
</organism>
<feature type="transmembrane region" description="Helical" evidence="6">
    <location>
        <begin position="399"/>
        <end position="422"/>
    </location>
</feature>
<comment type="caution">
    <text evidence="8">The sequence shown here is derived from an EMBL/GenBank/DDBJ whole genome shotgun (WGS) entry which is preliminary data.</text>
</comment>
<keyword evidence="2" id="KW-1003">Cell membrane</keyword>
<feature type="transmembrane region" description="Helical" evidence="6">
    <location>
        <begin position="429"/>
        <end position="448"/>
    </location>
</feature>
<protein>
    <submittedName>
        <fullName evidence="8">ComEC/Rec2 family competence protein</fullName>
    </submittedName>
</protein>
<evidence type="ECO:0000256" key="5">
    <source>
        <dbReference type="ARBA" id="ARBA00023136"/>
    </source>
</evidence>
<dbReference type="InterPro" id="IPR052159">
    <property type="entry name" value="Competence_DNA_uptake"/>
</dbReference>
<feature type="transmembrane region" description="Helical" evidence="6">
    <location>
        <begin position="271"/>
        <end position="287"/>
    </location>
</feature>
<evidence type="ECO:0000256" key="6">
    <source>
        <dbReference type="SAM" id="Phobius"/>
    </source>
</evidence>
<evidence type="ECO:0000259" key="7">
    <source>
        <dbReference type="Pfam" id="PF03772"/>
    </source>
</evidence>
<keyword evidence="4 6" id="KW-1133">Transmembrane helix</keyword>
<dbReference type="AlphaFoldDB" id="A0AAW9SNZ0"/>
<dbReference type="RefSeq" id="WP_284827226.1">
    <property type="nucleotide sequence ID" value="NZ_JASOOY020000012.1"/>
</dbReference>
<dbReference type="Proteomes" id="UP001223646">
    <property type="component" value="Unassembled WGS sequence"/>
</dbReference>
<evidence type="ECO:0000256" key="1">
    <source>
        <dbReference type="ARBA" id="ARBA00004651"/>
    </source>
</evidence>
<feature type="transmembrane region" description="Helical" evidence="6">
    <location>
        <begin position="460"/>
        <end position="484"/>
    </location>
</feature>
<comment type="subcellular location">
    <subcellularLocation>
        <location evidence="1">Cell membrane</location>
        <topology evidence="1">Multi-pass membrane protein</topology>
    </subcellularLocation>
</comment>
<evidence type="ECO:0000256" key="3">
    <source>
        <dbReference type="ARBA" id="ARBA00022692"/>
    </source>
</evidence>
<dbReference type="InterPro" id="IPR004477">
    <property type="entry name" value="ComEC_N"/>
</dbReference>
<name>A0AAW9SNZ0_CORAY</name>
<dbReference type="EMBL" id="JASOOY020000012">
    <property type="protein sequence ID" value="MEO3716805.1"/>
    <property type="molecule type" value="Genomic_DNA"/>
</dbReference>
<feature type="transmembrane region" description="Helical" evidence="6">
    <location>
        <begin position="299"/>
        <end position="325"/>
    </location>
</feature>
<feature type="transmembrane region" description="Helical" evidence="6">
    <location>
        <begin position="491"/>
        <end position="510"/>
    </location>
</feature>
<dbReference type="PANTHER" id="PTHR30619:SF7">
    <property type="entry name" value="BETA-LACTAMASE DOMAIN PROTEIN"/>
    <property type="match status" value="1"/>
</dbReference>
<dbReference type="GO" id="GO:0005886">
    <property type="term" value="C:plasma membrane"/>
    <property type="evidence" value="ECO:0007669"/>
    <property type="project" value="UniProtKB-SubCell"/>
</dbReference>
<evidence type="ECO:0000313" key="9">
    <source>
        <dbReference type="Proteomes" id="UP001223646"/>
    </source>
</evidence>
<feature type="transmembrane region" description="Helical" evidence="6">
    <location>
        <begin position="371"/>
        <end position="393"/>
    </location>
</feature>
<dbReference type="NCBIfam" id="TIGR00360">
    <property type="entry name" value="ComEC_N-term"/>
    <property type="match status" value="1"/>
</dbReference>
<sequence>MSPPSDLRARAGLDVRLVPAAVLAWATAVAVIMRPEWAIVVAPCAIVTAVVLPWAWQRWSWRWGRGAVTSGWRAIATILVPAVSVASVAVATRIRIARARAHELHHDIGRMEKVQLRLVTEPKATEFGASAKARIEGLPGQVTVFGDESLLSVTRDTVVESTAGIRAANKPCISGIQLNLRGDVEVIAPPQGLAADVRQQLFDSAQNLPFGPDRLIPAMAIGDERGFTLADGDMMTASGLSHLSAVSGANVALVVGAVVAVFSWAGPRVRVAVAAVALYGFVTIVGTDPSVLRAVVTGCIGLLAILVGRAGQAIAALSAGIIGLILLAPDLSVSVGFALSVAATAGLVLLAEPLARRLSATTVMGTWPAPVVRAIAVSIAAHVVTMPVLALLIGEISHISLLANLLAAPAVAPVTIAGSLAAVAAALHLNWLVSALLWCAAPCAWWIYQVARLSADIVTPVTGTVTLVVSCTLTLTCLTTLWAWPRLALRAGACAAVLAAGSHAVIWVFGLDIARAPQGWKLAACAEKNQLVLIHAGAVEGPVSYGASVDRSARDPDSSSAPTSLSRQCRVALRITEEMTWHAQGLDPAVDNPTTGTVVVESPSYIAEAVSGRVLQIRSSPQWFVARECGPRVREIVMTPEHIPVVCPQRDGPQALYSNGDVWRGR</sequence>
<feature type="domain" description="ComEC/Rec2-related protein" evidence="7">
    <location>
        <begin position="220"/>
        <end position="484"/>
    </location>
</feature>
<feature type="transmembrane region" description="Helical" evidence="6">
    <location>
        <begin position="71"/>
        <end position="91"/>
    </location>
</feature>
<evidence type="ECO:0000256" key="4">
    <source>
        <dbReference type="ARBA" id="ARBA00022989"/>
    </source>
</evidence>
<evidence type="ECO:0000256" key="2">
    <source>
        <dbReference type="ARBA" id="ARBA00022475"/>
    </source>
</evidence>
<feature type="transmembrane region" description="Helical" evidence="6">
    <location>
        <begin position="243"/>
        <end position="265"/>
    </location>
</feature>
<feature type="transmembrane region" description="Helical" evidence="6">
    <location>
        <begin position="331"/>
        <end position="350"/>
    </location>
</feature>